<feature type="domain" description="Glycosyltransferase 2-like" evidence="1">
    <location>
        <begin position="6"/>
        <end position="147"/>
    </location>
</feature>
<evidence type="ECO:0000313" key="2">
    <source>
        <dbReference type="EMBL" id="SHF04121.1"/>
    </source>
</evidence>
<dbReference type="EMBL" id="FQVG01000030">
    <property type="protein sequence ID" value="SHF04121.1"/>
    <property type="molecule type" value="Genomic_DNA"/>
</dbReference>
<protein>
    <submittedName>
        <fullName evidence="2">Glycosyltransferase involved in cell wall bisynthesis</fullName>
    </submittedName>
</protein>
<dbReference type="Proteomes" id="UP000184423">
    <property type="component" value="Unassembled WGS sequence"/>
</dbReference>
<dbReference type="InterPro" id="IPR001173">
    <property type="entry name" value="Glyco_trans_2-like"/>
</dbReference>
<name>A0A1M4YE90_9CLOT</name>
<proteinExistence type="predicted"/>
<sequence>MQPLVSVVIPAFNCGNYIKETVESVLNQTYKNIEIIIVDDGSTDNTKQVVESISKDFSNIKYIRQENAGVSVSRNRGILESNGEYIAFLDSDDVWEKEKIEKQINRIITTKMDACYCGYTNWYSDKGEKVKQKWKWREGNILFDYLKFKTWGQTSTWIVKKSILIDNNIFFTPKAKWAEDAEFFIKVTSVAKVCCVKEYLVLYRIRENSLTKNNISQLNLNGLETWRNLLNWFDTNKEKLNEKVAQKSIFIIEHFLIPRLIIKKIYENLKYKEMRNELKKMYIENKKTIESLAFINSLEGMKTYIKLIIIKVSLK</sequence>
<dbReference type="Gene3D" id="3.90.550.10">
    <property type="entry name" value="Spore Coat Polysaccharide Biosynthesis Protein SpsA, Chain A"/>
    <property type="match status" value="1"/>
</dbReference>
<dbReference type="PANTHER" id="PTHR22916">
    <property type="entry name" value="GLYCOSYLTRANSFERASE"/>
    <property type="match status" value="1"/>
</dbReference>
<dbReference type="PANTHER" id="PTHR22916:SF3">
    <property type="entry name" value="UDP-GLCNAC:BETAGAL BETA-1,3-N-ACETYLGLUCOSAMINYLTRANSFERASE-LIKE PROTEIN 1"/>
    <property type="match status" value="1"/>
</dbReference>
<dbReference type="SUPFAM" id="SSF53448">
    <property type="entry name" value="Nucleotide-diphospho-sugar transferases"/>
    <property type="match status" value="1"/>
</dbReference>
<evidence type="ECO:0000313" key="3">
    <source>
        <dbReference type="Proteomes" id="UP000184423"/>
    </source>
</evidence>
<organism evidence="2 3">
    <name type="scientific">Caloramator proteoclasticus DSM 10124</name>
    <dbReference type="NCBI Taxonomy" id="1121262"/>
    <lineage>
        <taxon>Bacteria</taxon>
        <taxon>Bacillati</taxon>
        <taxon>Bacillota</taxon>
        <taxon>Clostridia</taxon>
        <taxon>Eubacteriales</taxon>
        <taxon>Clostridiaceae</taxon>
        <taxon>Caloramator</taxon>
    </lineage>
</organism>
<dbReference type="GO" id="GO:0016758">
    <property type="term" value="F:hexosyltransferase activity"/>
    <property type="evidence" value="ECO:0007669"/>
    <property type="project" value="UniProtKB-ARBA"/>
</dbReference>
<dbReference type="CDD" id="cd00761">
    <property type="entry name" value="Glyco_tranf_GTA_type"/>
    <property type="match status" value="1"/>
</dbReference>
<keyword evidence="3" id="KW-1185">Reference proteome</keyword>
<reference evidence="3" key="1">
    <citation type="submission" date="2016-11" db="EMBL/GenBank/DDBJ databases">
        <authorList>
            <person name="Varghese N."/>
            <person name="Submissions S."/>
        </authorList>
    </citation>
    <scope>NUCLEOTIDE SEQUENCE [LARGE SCALE GENOMIC DNA]</scope>
    <source>
        <strain evidence="3">DSM 10124</strain>
    </source>
</reference>
<dbReference type="InterPro" id="IPR029044">
    <property type="entry name" value="Nucleotide-diphossugar_trans"/>
</dbReference>
<keyword evidence="2" id="KW-0808">Transferase</keyword>
<dbReference type="AlphaFoldDB" id="A0A1M4YE90"/>
<accession>A0A1M4YE90</accession>
<evidence type="ECO:0000259" key="1">
    <source>
        <dbReference type="Pfam" id="PF00535"/>
    </source>
</evidence>
<dbReference type="Pfam" id="PF00535">
    <property type="entry name" value="Glycos_transf_2"/>
    <property type="match status" value="1"/>
</dbReference>
<dbReference type="RefSeq" id="WP_051350698.1">
    <property type="nucleotide sequence ID" value="NZ_FQVG01000030.1"/>
</dbReference>
<gene>
    <name evidence="2" type="ORF">SAMN02746091_01647</name>
</gene>